<dbReference type="Pfam" id="PF05426">
    <property type="entry name" value="Alginate_lyase"/>
    <property type="match status" value="1"/>
</dbReference>
<organism evidence="4 5">
    <name type="scientific">Pontibacter anaerobius</name>
    <dbReference type="NCBI Taxonomy" id="2993940"/>
    <lineage>
        <taxon>Bacteria</taxon>
        <taxon>Pseudomonadati</taxon>
        <taxon>Bacteroidota</taxon>
        <taxon>Cytophagia</taxon>
        <taxon>Cytophagales</taxon>
        <taxon>Hymenobacteraceae</taxon>
        <taxon>Pontibacter</taxon>
    </lineage>
</organism>
<evidence type="ECO:0000259" key="3">
    <source>
        <dbReference type="Pfam" id="PF05426"/>
    </source>
</evidence>
<dbReference type="GO" id="GO:0016829">
    <property type="term" value="F:lyase activity"/>
    <property type="evidence" value="ECO:0007669"/>
    <property type="project" value="UniProtKB-KW"/>
</dbReference>
<dbReference type="InterPro" id="IPR008929">
    <property type="entry name" value="Chondroitin_lyas"/>
</dbReference>
<evidence type="ECO:0000256" key="2">
    <source>
        <dbReference type="ARBA" id="ARBA00023239"/>
    </source>
</evidence>
<keyword evidence="5" id="KW-1185">Reference proteome</keyword>
<keyword evidence="1" id="KW-0732">Signal</keyword>
<evidence type="ECO:0000313" key="5">
    <source>
        <dbReference type="Proteomes" id="UP001207228"/>
    </source>
</evidence>
<protein>
    <submittedName>
        <fullName evidence="4">Alginate lyase family protein</fullName>
    </submittedName>
</protein>
<dbReference type="SUPFAM" id="SSF48230">
    <property type="entry name" value="Chondroitin AC/alginate lyase"/>
    <property type="match status" value="1"/>
</dbReference>
<keyword evidence="2 4" id="KW-0456">Lyase</keyword>
<dbReference type="Gene3D" id="1.50.10.100">
    <property type="entry name" value="Chondroitin AC/alginate lyase"/>
    <property type="match status" value="1"/>
</dbReference>
<dbReference type="Proteomes" id="UP001207228">
    <property type="component" value="Unassembled WGS sequence"/>
</dbReference>
<proteinExistence type="predicted"/>
<name>A0ABT3RDV6_9BACT</name>
<dbReference type="RefSeq" id="WP_266052008.1">
    <property type="nucleotide sequence ID" value="NZ_JAPFQO010000005.1"/>
</dbReference>
<evidence type="ECO:0000313" key="4">
    <source>
        <dbReference type="EMBL" id="MCX2739940.1"/>
    </source>
</evidence>
<dbReference type="InterPro" id="IPR008397">
    <property type="entry name" value="Alginate_lyase_dom"/>
</dbReference>
<evidence type="ECO:0000256" key="1">
    <source>
        <dbReference type="ARBA" id="ARBA00022729"/>
    </source>
</evidence>
<comment type="caution">
    <text evidence="4">The sequence shown here is derived from an EMBL/GenBank/DDBJ whole genome shotgun (WGS) entry which is preliminary data.</text>
</comment>
<dbReference type="EMBL" id="JAPFQO010000005">
    <property type="protein sequence ID" value="MCX2739940.1"/>
    <property type="molecule type" value="Genomic_DNA"/>
</dbReference>
<feature type="domain" description="Alginate lyase" evidence="3">
    <location>
        <begin position="74"/>
        <end position="352"/>
    </location>
</feature>
<gene>
    <name evidence="4" type="ORF">OO017_08295</name>
</gene>
<sequence>MNKRLKIILWYIFISLLYTFDGLSQVKPNTFKLNGEVLMQNKHRLYAGDKQVVAALQKLADKANRALNKPPYTVVNKTINPPSGNKHDYLSLSPYWWPNPLTPDGLPYIIKDGKTNPEANETKDKYHISNLSSDILLLGTAFYFTDDEKYAQKASELLHIFFIDANTKMSPHLNYAQAIRGVTDGRGTGLIETIHFLNMIDGIQLLEGSESFTALDKAALKDWFSSFLNWMLTSDLGKEAAKAPNNIGTYYDLQVIGYALFTDNKFFAKEYLQDYTLKRMDRQFKPDGSQPLELERSRSWTYCIKNINGWIGIANLGNKAGVDVWHYSTSDGKGIKQSILWLLPYAAGQKEWQYEEVSGIKTKWFLPIAQTATRVYNDSSCKAYFIKFGGAQERWNTEPLLMLTSD</sequence>
<reference evidence="4 5" key="1">
    <citation type="submission" date="2022-11" db="EMBL/GenBank/DDBJ databases">
        <title>The characterization of three novel Bacteroidetes species and genomic analysis of their roles in tidal elemental geochemical cycles.</title>
        <authorList>
            <person name="Ma K.-J."/>
        </authorList>
    </citation>
    <scope>NUCLEOTIDE SEQUENCE [LARGE SCALE GENOMIC DNA]</scope>
    <source>
        <strain evidence="4 5">M82</strain>
    </source>
</reference>
<accession>A0ABT3RDV6</accession>